<dbReference type="EMBL" id="BT055658">
    <property type="protein sequence ID" value="ACL54265.1"/>
    <property type="molecule type" value="mRNA"/>
</dbReference>
<feature type="compositionally biased region" description="Low complexity" evidence="1">
    <location>
        <begin position="118"/>
        <end position="131"/>
    </location>
</feature>
<feature type="compositionally biased region" description="Low complexity" evidence="1">
    <location>
        <begin position="161"/>
        <end position="170"/>
    </location>
</feature>
<protein>
    <submittedName>
        <fullName evidence="2">Uncharacterized protein</fullName>
    </submittedName>
</protein>
<evidence type="ECO:0000256" key="1">
    <source>
        <dbReference type="SAM" id="MobiDB-lite"/>
    </source>
</evidence>
<feature type="compositionally biased region" description="Pro residues" evidence="1">
    <location>
        <begin position="151"/>
        <end position="160"/>
    </location>
</feature>
<feature type="compositionally biased region" description="Polar residues" evidence="1">
    <location>
        <begin position="108"/>
        <end position="117"/>
    </location>
</feature>
<dbReference type="AlphaFoldDB" id="B8A266"/>
<evidence type="ECO:0000313" key="2">
    <source>
        <dbReference type="EMBL" id="ACL54265.1"/>
    </source>
</evidence>
<organism evidence="2">
    <name type="scientific">Zea mays</name>
    <name type="common">Maize</name>
    <dbReference type="NCBI Taxonomy" id="4577"/>
    <lineage>
        <taxon>Eukaryota</taxon>
        <taxon>Viridiplantae</taxon>
        <taxon>Streptophyta</taxon>
        <taxon>Embryophyta</taxon>
        <taxon>Tracheophyta</taxon>
        <taxon>Spermatophyta</taxon>
        <taxon>Magnoliopsida</taxon>
        <taxon>Liliopsida</taxon>
        <taxon>Poales</taxon>
        <taxon>Poaceae</taxon>
        <taxon>PACMAD clade</taxon>
        <taxon>Panicoideae</taxon>
        <taxon>Andropogonodae</taxon>
        <taxon>Andropogoneae</taxon>
        <taxon>Tripsacinae</taxon>
        <taxon>Zea</taxon>
    </lineage>
</organism>
<reference evidence="2" key="1">
    <citation type="journal article" date="2009" name="PLoS Genet.">
        <title>Sequencing, mapping, and analysis of 27,455 maize full-length cDNAs.</title>
        <authorList>
            <person name="Soderlund C."/>
            <person name="Descour A."/>
            <person name="Kudrna D."/>
            <person name="Bomhoff M."/>
            <person name="Boyd L."/>
            <person name="Currie J."/>
            <person name="Angelova A."/>
            <person name="Collura K."/>
            <person name="Wissotski M."/>
            <person name="Ashley E."/>
            <person name="Morrow D."/>
            <person name="Fernandes J."/>
            <person name="Walbot V."/>
            <person name="Yu Y."/>
        </authorList>
    </citation>
    <scope>NUCLEOTIDE SEQUENCE</scope>
    <source>
        <strain evidence="2">B73</strain>
    </source>
</reference>
<proteinExistence type="evidence at transcript level"/>
<feature type="region of interest" description="Disordered" evidence="1">
    <location>
        <begin position="95"/>
        <end position="170"/>
    </location>
</feature>
<accession>B8A266</accession>
<sequence>MAASPRRARVLLPGTQQLCSPPPMALATLPWRAAPSPTSCNLHGRPCFLLRTAAGSLSSLRAVAPWADLGEVRVHGDAAAPFLHGQPPLCCCRAPAPASSHGAEDSLRASTSPISSTPVRRPAASMRSAAAPFPPHLPHQTAPAASHRRPWPSPLPPWPPSSLSRAPRKF</sequence>
<name>B8A266_MAIZE</name>